<dbReference type="InterPro" id="IPR021518">
    <property type="entry name" value="DUF3181"/>
</dbReference>
<dbReference type="Pfam" id="PF11378">
    <property type="entry name" value="DUF3181"/>
    <property type="match status" value="1"/>
</dbReference>
<dbReference type="Proteomes" id="UP001190700">
    <property type="component" value="Unassembled WGS sequence"/>
</dbReference>
<reference evidence="1 2" key="1">
    <citation type="journal article" date="2015" name="Genome Biol. Evol.">
        <title>Comparative Genomics of a Bacterivorous Green Alga Reveals Evolutionary Causalities and Consequences of Phago-Mixotrophic Mode of Nutrition.</title>
        <authorList>
            <person name="Burns J.A."/>
            <person name="Paasch A."/>
            <person name="Narechania A."/>
            <person name="Kim E."/>
        </authorList>
    </citation>
    <scope>NUCLEOTIDE SEQUENCE [LARGE SCALE GENOMIC DNA]</scope>
    <source>
        <strain evidence="1 2">PLY_AMNH</strain>
    </source>
</reference>
<organism evidence="1 2">
    <name type="scientific">Cymbomonas tetramitiformis</name>
    <dbReference type="NCBI Taxonomy" id="36881"/>
    <lineage>
        <taxon>Eukaryota</taxon>
        <taxon>Viridiplantae</taxon>
        <taxon>Chlorophyta</taxon>
        <taxon>Pyramimonadophyceae</taxon>
        <taxon>Pyramimonadales</taxon>
        <taxon>Pyramimonadaceae</taxon>
        <taxon>Cymbomonas</taxon>
    </lineage>
</organism>
<evidence type="ECO:0000313" key="2">
    <source>
        <dbReference type="Proteomes" id="UP001190700"/>
    </source>
</evidence>
<protein>
    <submittedName>
        <fullName evidence="1">Uncharacterized protein</fullName>
    </submittedName>
</protein>
<evidence type="ECO:0000313" key="1">
    <source>
        <dbReference type="EMBL" id="KAK3259671.1"/>
    </source>
</evidence>
<dbReference type="AlphaFoldDB" id="A0AAE0FI40"/>
<accession>A0AAE0FI40</accession>
<comment type="caution">
    <text evidence="1">The sequence shown here is derived from an EMBL/GenBank/DDBJ whole genome shotgun (WGS) entry which is preliminary data.</text>
</comment>
<name>A0AAE0FI40_9CHLO</name>
<sequence>MALQIISTCRLASTPQNHVSFGKCREHRVFTPANKTLYASYRRLSLAQGNVAKRSPAIVARAGENPFVEGWLDMTKMFTGNTDSSSSTNELAEKIGSEIYADVGGWHLFLREMKLANFIANEVTTRVSDGDRVEDAVIWVCSRVPVKLGQKKDVPLIDLLSNIAIQDMVKIIEDYAADDW</sequence>
<keyword evidence="2" id="KW-1185">Reference proteome</keyword>
<dbReference type="EMBL" id="LGRX02018563">
    <property type="protein sequence ID" value="KAK3259671.1"/>
    <property type="molecule type" value="Genomic_DNA"/>
</dbReference>
<proteinExistence type="predicted"/>
<gene>
    <name evidence="1" type="ORF">CYMTET_31343</name>
</gene>